<keyword evidence="7" id="KW-0624">Polysaccharide degradation</keyword>
<evidence type="ECO:0000256" key="8">
    <source>
        <dbReference type="SAM" id="Coils"/>
    </source>
</evidence>
<dbReference type="Proteomes" id="UP001079657">
    <property type="component" value="Unassembled WGS sequence"/>
</dbReference>
<dbReference type="SUPFAM" id="SSF53474">
    <property type="entry name" value="alpha/beta-Hydrolases"/>
    <property type="match status" value="1"/>
</dbReference>
<feature type="coiled-coil region" evidence="8">
    <location>
        <begin position="46"/>
        <end position="73"/>
    </location>
</feature>
<dbReference type="Gene3D" id="3.40.50.1820">
    <property type="entry name" value="alpha/beta hydrolase"/>
    <property type="match status" value="1"/>
</dbReference>
<protein>
    <recommendedName>
        <fullName evidence="11">Phospholipase</fullName>
    </recommendedName>
</protein>
<keyword evidence="3" id="KW-0858">Xylan degradation</keyword>
<evidence type="ECO:0000256" key="3">
    <source>
        <dbReference type="ARBA" id="ARBA00022651"/>
    </source>
</evidence>
<sequence length="429" mass="49096">MKEKLKIIVLAAVITSNFSTIGFASPASKTAAANKVKKAKVEFKQSTKKEERIKKLEETIKMLEKKYEEGLISKETYDAKKSNFNKMLENLKNGKDKLSKVDNLKKKKGEVKQLTKEERIRQLEESIKMLEKKHKEGLISKEKYDAKKAYFNERLENIRELNEITADNIKSYKVGMNQVTINVNGQNRRFKFYVPENLSREGVSLVFRFHGSVSISQDPIDSVTKNYILNQIANDENIIVVYPAGTAGAEDTMITWNDTEKNLAFFDEMVKCFEKTFDNIDSNRIYTCGHSSGAIFSFTLAGFREDKIAAAVPVSGQYNLTKNPEKSTFIGNDISVPIRAYNGTEDRSVNYQAASDNMRVWAEKENRGNPIKIEEKLITIGDYDVKVEQWRGGMSDLEMYSIQDEEHGISWDTIAQSMWKFMKNHPKNK</sequence>
<evidence type="ECO:0000256" key="5">
    <source>
        <dbReference type="ARBA" id="ARBA00022801"/>
    </source>
</evidence>
<comment type="subcellular location">
    <subcellularLocation>
        <location evidence="1">Secreted</location>
    </subcellularLocation>
</comment>
<keyword evidence="4" id="KW-0732">Signal</keyword>
<organism evidence="9 10">
    <name type="scientific">Clostridium ganghwense</name>
    <dbReference type="NCBI Taxonomy" id="312089"/>
    <lineage>
        <taxon>Bacteria</taxon>
        <taxon>Bacillati</taxon>
        <taxon>Bacillota</taxon>
        <taxon>Clostridia</taxon>
        <taxon>Eubacteriales</taxon>
        <taxon>Clostridiaceae</taxon>
        <taxon>Clostridium</taxon>
    </lineage>
</organism>
<gene>
    <name evidence="9" type="ORF">OXH55_08620</name>
</gene>
<dbReference type="PANTHER" id="PTHR38050:SF2">
    <property type="entry name" value="FERULOYL ESTERASE C-RELATED"/>
    <property type="match status" value="1"/>
</dbReference>
<keyword evidence="8" id="KW-0175">Coiled coil</keyword>
<dbReference type="InterPro" id="IPR029058">
    <property type="entry name" value="AB_hydrolase_fold"/>
</dbReference>
<reference evidence="9" key="1">
    <citation type="submission" date="2022-12" db="EMBL/GenBank/DDBJ databases">
        <authorList>
            <person name="Wang J."/>
        </authorList>
    </citation>
    <scope>NUCLEOTIDE SEQUENCE</scope>
    <source>
        <strain evidence="9">HY-42-06</strain>
    </source>
</reference>
<evidence type="ECO:0008006" key="11">
    <source>
        <dbReference type="Google" id="ProtNLM"/>
    </source>
</evidence>
<evidence type="ECO:0000256" key="1">
    <source>
        <dbReference type="ARBA" id="ARBA00004613"/>
    </source>
</evidence>
<keyword evidence="10" id="KW-1185">Reference proteome</keyword>
<comment type="caution">
    <text evidence="9">The sequence shown here is derived from an EMBL/GenBank/DDBJ whole genome shotgun (WGS) entry which is preliminary data.</text>
</comment>
<keyword evidence="6" id="KW-0119">Carbohydrate metabolism</keyword>
<evidence type="ECO:0000256" key="2">
    <source>
        <dbReference type="ARBA" id="ARBA00022525"/>
    </source>
</evidence>
<evidence type="ECO:0000256" key="4">
    <source>
        <dbReference type="ARBA" id="ARBA00022729"/>
    </source>
</evidence>
<dbReference type="PANTHER" id="PTHR38050">
    <property type="match status" value="1"/>
</dbReference>
<name>A0ABT4CQG3_9CLOT</name>
<dbReference type="InterPro" id="IPR043595">
    <property type="entry name" value="FaeB/C/D"/>
</dbReference>
<dbReference type="RefSeq" id="WP_268049492.1">
    <property type="nucleotide sequence ID" value="NZ_JAPQES010000002.1"/>
</dbReference>
<keyword evidence="5" id="KW-0378">Hydrolase</keyword>
<accession>A0ABT4CQG3</accession>
<evidence type="ECO:0000313" key="10">
    <source>
        <dbReference type="Proteomes" id="UP001079657"/>
    </source>
</evidence>
<evidence type="ECO:0000256" key="6">
    <source>
        <dbReference type="ARBA" id="ARBA00023277"/>
    </source>
</evidence>
<evidence type="ECO:0000313" key="9">
    <source>
        <dbReference type="EMBL" id="MCY6370693.1"/>
    </source>
</evidence>
<proteinExistence type="predicted"/>
<keyword evidence="2" id="KW-0964">Secreted</keyword>
<evidence type="ECO:0000256" key="7">
    <source>
        <dbReference type="ARBA" id="ARBA00023326"/>
    </source>
</evidence>
<dbReference type="EMBL" id="JAPQES010000002">
    <property type="protein sequence ID" value="MCY6370693.1"/>
    <property type="molecule type" value="Genomic_DNA"/>
</dbReference>